<dbReference type="Proteomes" id="UP000812966">
    <property type="component" value="Unassembled WGS sequence"/>
</dbReference>
<feature type="region of interest" description="Disordered" evidence="11">
    <location>
        <begin position="1"/>
        <end position="21"/>
    </location>
</feature>
<keyword evidence="14" id="KW-1185">Reference proteome</keyword>
<dbReference type="GO" id="GO:0006839">
    <property type="term" value="P:mitochondrial transport"/>
    <property type="evidence" value="ECO:0007669"/>
    <property type="project" value="TreeGrafter"/>
</dbReference>
<dbReference type="InterPro" id="IPR023395">
    <property type="entry name" value="MCP_dom_sf"/>
</dbReference>
<dbReference type="PANTHER" id="PTHR45624:SF4">
    <property type="entry name" value="CONGESTED-LIKE TRACHEA PROTEIN-RELATED"/>
    <property type="match status" value="1"/>
</dbReference>
<evidence type="ECO:0000313" key="14">
    <source>
        <dbReference type="Proteomes" id="UP000812966"/>
    </source>
</evidence>
<comment type="caution">
    <text evidence="13">The sequence shown here is derived from an EMBL/GenBank/DDBJ whole genome shotgun (WGS) entry which is preliminary data.</text>
</comment>
<keyword evidence="7" id="KW-0496">Mitochondrion</keyword>
<dbReference type="AlphaFoldDB" id="A0A8K0NTP7"/>
<organism evidence="13 14">
    <name type="scientific">Filobasidium floriforme</name>
    <dbReference type="NCBI Taxonomy" id="5210"/>
    <lineage>
        <taxon>Eukaryota</taxon>
        <taxon>Fungi</taxon>
        <taxon>Dikarya</taxon>
        <taxon>Basidiomycota</taxon>
        <taxon>Agaricomycotina</taxon>
        <taxon>Tremellomycetes</taxon>
        <taxon>Filobasidiales</taxon>
        <taxon>Filobasidiaceae</taxon>
        <taxon>Filobasidium</taxon>
    </lineage>
</organism>
<feature type="repeat" description="Solcar" evidence="9">
    <location>
        <begin position="21"/>
        <end position="106"/>
    </location>
</feature>
<dbReference type="PROSITE" id="PS50920">
    <property type="entry name" value="SOLCAR"/>
    <property type="match status" value="3"/>
</dbReference>
<evidence type="ECO:0000256" key="12">
    <source>
        <dbReference type="SAM" id="Phobius"/>
    </source>
</evidence>
<protein>
    <submittedName>
        <fullName evidence="13">Uncharacterized protein</fullName>
    </submittedName>
</protein>
<keyword evidence="5" id="KW-0677">Repeat</keyword>
<evidence type="ECO:0000256" key="7">
    <source>
        <dbReference type="ARBA" id="ARBA00023128"/>
    </source>
</evidence>
<keyword evidence="4 9" id="KW-0812">Transmembrane</keyword>
<gene>
    <name evidence="13" type="ORF">FFLO_00254</name>
</gene>
<dbReference type="EMBL" id="JABELV010000003">
    <property type="protein sequence ID" value="KAG7575435.1"/>
    <property type="molecule type" value="Genomic_DNA"/>
</dbReference>
<proteinExistence type="inferred from homology"/>
<evidence type="ECO:0000256" key="11">
    <source>
        <dbReference type="SAM" id="MobiDB-lite"/>
    </source>
</evidence>
<sequence length="308" mass="32351">MADAQFENEQRTKEETTKQTVSPVKSFLSGGFGGMSAVLVGHPFDLTKTRLQTAAPGSYTGAIDVVKKTLARDGVKGMYRGMGPPLIGVTPIFAISFWGYDMGKRVIYSLTPNRTTQALNNVELAAAGFLSAVPTTLATGPFERIKVLLQIQGQGAGAGPTYSGPLDVVRQLYKEGGLRSIFRGTGATLARDGPGSAAYFVAYEVMKKRLTPAGSTDLSLPAVMAAGAFAGVAMWSIAIPPDVIKSRLQSAPNGTYNGFADCVRKTIKADGVGALWKGFSAAMARAVPANAATFVGVELSLQAMNSLW</sequence>
<evidence type="ECO:0000256" key="10">
    <source>
        <dbReference type="RuleBase" id="RU000488"/>
    </source>
</evidence>
<keyword evidence="3 10" id="KW-0813">Transport</keyword>
<evidence type="ECO:0000256" key="1">
    <source>
        <dbReference type="ARBA" id="ARBA00004225"/>
    </source>
</evidence>
<evidence type="ECO:0000256" key="9">
    <source>
        <dbReference type="PROSITE-ProRule" id="PRU00282"/>
    </source>
</evidence>
<dbReference type="GO" id="GO:1902603">
    <property type="term" value="P:carnitine transmembrane transport"/>
    <property type="evidence" value="ECO:0007669"/>
    <property type="project" value="TreeGrafter"/>
</dbReference>
<feature type="transmembrane region" description="Helical" evidence="12">
    <location>
        <begin position="218"/>
        <end position="239"/>
    </location>
</feature>
<dbReference type="Pfam" id="PF00153">
    <property type="entry name" value="Mito_carr"/>
    <property type="match status" value="3"/>
</dbReference>
<keyword evidence="6 12" id="KW-1133">Transmembrane helix</keyword>
<accession>A0A8K0NTP7</accession>
<feature type="compositionally biased region" description="Basic and acidic residues" evidence="11">
    <location>
        <begin position="8"/>
        <end position="17"/>
    </location>
</feature>
<dbReference type="OrthoDB" id="14252at2759"/>
<dbReference type="PANTHER" id="PTHR45624">
    <property type="entry name" value="MITOCHONDRIAL BASIC AMINO ACIDS TRANSPORTER-RELATED"/>
    <property type="match status" value="1"/>
</dbReference>
<evidence type="ECO:0000256" key="3">
    <source>
        <dbReference type="ARBA" id="ARBA00022448"/>
    </source>
</evidence>
<feature type="repeat" description="Solcar" evidence="9">
    <location>
        <begin position="218"/>
        <end position="303"/>
    </location>
</feature>
<evidence type="ECO:0000256" key="2">
    <source>
        <dbReference type="ARBA" id="ARBA00006375"/>
    </source>
</evidence>
<evidence type="ECO:0000313" key="13">
    <source>
        <dbReference type="EMBL" id="KAG7575435.1"/>
    </source>
</evidence>
<dbReference type="Gene3D" id="1.50.40.10">
    <property type="entry name" value="Mitochondrial carrier domain"/>
    <property type="match status" value="2"/>
</dbReference>
<feature type="repeat" description="Solcar" evidence="9">
    <location>
        <begin position="119"/>
        <end position="209"/>
    </location>
</feature>
<comment type="similarity">
    <text evidence="2 10">Belongs to the mitochondrial carrier (TC 2.A.29) family.</text>
</comment>
<dbReference type="InterPro" id="IPR018108">
    <property type="entry name" value="MCP_transmembrane"/>
</dbReference>
<keyword evidence="8 9" id="KW-0472">Membrane</keyword>
<evidence type="ECO:0000256" key="5">
    <source>
        <dbReference type="ARBA" id="ARBA00022737"/>
    </source>
</evidence>
<evidence type="ECO:0000256" key="4">
    <source>
        <dbReference type="ARBA" id="ARBA00022692"/>
    </source>
</evidence>
<dbReference type="GO" id="GO:0015227">
    <property type="term" value="F:O-acyl-L-carnitine transmembrane transporter activity"/>
    <property type="evidence" value="ECO:0007669"/>
    <property type="project" value="TreeGrafter"/>
</dbReference>
<name>A0A8K0NTP7_9TREE</name>
<dbReference type="InterPro" id="IPR050567">
    <property type="entry name" value="Mitochondrial_Carrier"/>
</dbReference>
<dbReference type="GO" id="GO:0031966">
    <property type="term" value="C:mitochondrial membrane"/>
    <property type="evidence" value="ECO:0007669"/>
    <property type="project" value="UniProtKB-SubCell"/>
</dbReference>
<comment type="subcellular location">
    <subcellularLocation>
        <location evidence="1">Mitochondrion membrane</location>
        <topology evidence="1">Multi-pass membrane protein</topology>
    </subcellularLocation>
</comment>
<reference evidence="13" key="1">
    <citation type="submission" date="2020-04" db="EMBL/GenBank/DDBJ databases">
        <title>Analysis of mating type loci in Filobasidium floriforme.</title>
        <authorList>
            <person name="Nowrousian M."/>
        </authorList>
    </citation>
    <scope>NUCLEOTIDE SEQUENCE</scope>
    <source>
        <strain evidence="13">CBS 6242</strain>
    </source>
</reference>
<dbReference type="SUPFAM" id="SSF103506">
    <property type="entry name" value="Mitochondrial carrier"/>
    <property type="match status" value="1"/>
</dbReference>
<evidence type="ECO:0000256" key="6">
    <source>
        <dbReference type="ARBA" id="ARBA00022989"/>
    </source>
</evidence>
<evidence type="ECO:0000256" key="8">
    <source>
        <dbReference type="ARBA" id="ARBA00023136"/>
    </source>
</evidence>